<keyword evidence="2" id="KW-1185">Reference proteome</keyword>
<organism evidence="1 2">
    <name type="scientific">Brassica napus</name>
    <name type="common">Rape</name>
    <dbReference type="NCBI Taxonomy" id="3708"/>
    <lineage>
        <taxon>Eukaryota</taxon>
        <taxon>Viridiplantae</taxon>
        <taxon>Streptophyta</taxon>
        <taxon>Embryophyta</taxon>
        <taxon>Tracheophyta</taxon>
        <taxon>Spermatophyta</taxon>
        <taxon>Magnoliopsida</taxon>
        <taxon>eudicotyledons</taxon>
        <taxon>Gunneridae</taxon>
        <taxon>Pentapetalae</taxon>
        <taxon>rosids</taxon>
        <taxon>malvids</taxon>
        <taxon>Brassicales</taxon>
        <taxon>Brassicaceae</taxon>
        <taxon>Brassiceae</taxon>
        <taxon>Brassica</taxon>
    </lineage>
</organism>
<reference evidence="1 2" key="1">
    <citation type="journal article" date="2014" name="Science">
        <title>Plant genetics. Early allopolyploid evolution in the post-Neolithic Brassica napus oilseed genome.</title>
        <authorList>
            <person name="Chalhoub B."/>
            <person name="Denoeud F."/>
            <person name="Liu S."/>
            <person name="Parkin I.A."/>
            <person name="Tang H."/>
            <person name="Wang X."/>
            <person name="Chiquet J."/>
            <person name="Belcram H."/>
            <person name="Tong C."/>
            <person name="Samans B."/>
            <person name="Correa M."/>
            <person name="Da Silva C."/>
            <person name="Just J."/>
            <person name="Falentin C."/>
            <person name="Koh C.S."/>
            <person name="Le Clainche I."/>
            <person name="Bernard M."/>
            <person name="Bento P."/>
            <person name="Noel B."/>
            <person name="Labadie K."/>
            <person name="Alberti A."/>
            <person name="Charles M."/>
            <person name="Arnaud D."/>
            <person name="Guo H."/>
            <person name="Daviaud C."/>
            <person name="Alamery S."/>
            <person name="Jabbari K."/>
            <person name="Zhao M."/>
            <person name="Edger P.P."/>
            <person name="Chelaifa H."/>
            <person name="Tack D."/>
            <person name="Lassalle G."/>
            <person name="Mestiri I."/>
            <person name="Schnel N."/>
            <person name="Le Paslier M.C."/>
            <person name="Fan G."/>
            <person name="Renault V."/>
            <person name="Bayer P.E."/>
            <person name="Golicz A.A."/>
            <person name="Manoli S."/>
            <person name="Lee T.H."/>
            <person name="Thi V.H."/>
            <person name="Chalabi S."/>
            <person name="Hu Q."/>
            <person name="Fan C."/>
            <person name="Tollenaere R."/>
            <person name="Lu Y."/>
            <person name="Battail C."/>
            <person name="Shen J."/>
            <person name="Sidebottom C.H."/>
            <person name="Wang X."/>
            <person name="Canaguier A."/>
            <person name="Chauveau A."/>
            <person name="Berard A."/>
            <person name="Deniot G."/>
            <person name="Guan M."/>
            <person name="Liu Z."/>
            <person name="Sun F."/>
            <person name="Lim Y.P."/>
            <person name="Lyons E."/>
            <person name="Town C.D."/>
            <person name="Bancroft I."/>
            <person name="Wang X."/>
            <person name="Meng J."/>
            <person name="Ma J."/>
            <person name="Pires J.C."/>
            <person name="King G.J."/>
            <person name="Brunel D."/>
            <person name="Delourme R."/>
            <person name="Renard M."/>
            <person name="Aury J.M."/>
            <person name="Adams K.L."/>
            <person name="Batley J."/>
            <person name="Snowdon R.J."/>
            <person name="Tost J."/>
            <person name="Edwards D."/>
            <person name="Zhou Y."/>
            <person name="Hua W."/>
            <person name="Sharpe A.G."/>
            <person name="Paterson A.H."/>
            <person name="Guan C."/>
            <person name="Wincker P."/>
        </authorList>
    </citation>
    <scope>NUCLEOTIDE SEQUENCE [LARGE SCALE GENOMIC DNA]</scope>
    <source>
        <strain evidence="2">cv. Darmor-bzh</strain>
    </source>
</reference>
<evidence type="ECO:0000313" key="1">
    <source>
        <dbReference type="EMBL" id="CDY12314.1"/>
    </source>
</evidence>
<protein>
    <submittedName>
        <fullName evidence="1">BnaA06g20300D protein</fullName>
    </submittedName>
</protein>
<proteinExistence type="predicted"/>
<evidence type="ECO:0000313" key="2">
    <source>
        <dbReference type="Proteomes" id="UP000028999"/>
    </source>
</evidence>
<dbReference type="EMBL" id="LK032020">
    <property type="protein sequence ID" value="CDY12314.1"/>
    <property type="molecule type" value="Genomic_DNA"/>
</dbReference>
<dbReference type="Proteomes" id="UP000028999">
    <property type="component" value="Unassembled WGS sequence"/>
</dbReference>
<dbReference type="PaxDb" id="3708-A0A078FH22"/>
<accession>A0A078FH22</accession>
<name>A0A078FH22_BRANA</name>
<dbReference type="AlphaFoldDB" id="A0A078FH22"/>
<gene>
    <name evidence="1" type="primary">BnaA06g20300D</name>
    <name evidence="1" type="ORF">GSBRNA2T00061411001</name>
</gene>
<dbReference type="Gramene" id="CDY12314">
    <property type="protein sequence ID" value="CDY12314"/>
    <property type="gene ID" value="GSBRNA2T00061411001"/>
</dbReference>
<sequence length="47" mass="5531">MHDVLKDFKIKFIEDKFYGLLICKKVNEEICLIFCKKCGGSGYSRRL</sequence>